<sequence length="118" mass="12941">MIITVCKGKIHRAVVTEAELHYEGSLTVDQDLMDLAGMKPYEQVSVVNVNNGARFETYLIVGERGSGTICLNGAAARLGMKGDKVIIITYGQVAEKELPTDYKPKVVFVDENNRPKKA</sequence>
<dbReference type="UniPathway" id="UPA00028">
    <property type="reaction ID" value="UER00002"/>
</dbReference>
<dbReference type="Pfam" id="PF02261">
    <property type="entry name" value="Asp_decarbox"/>
    <property type="match status" value="1"/>
</dbReference>
<feature type="modified residue" description="Pyruvic acid (Ser)" evidence="9 12">
    <location>
        <position position="25"/>
    </location>
</feature>
<dbReference type="HAMAP" id="MF_00446">
    <property type="entry name" value="PanD"/>
    <property type="match status" value="1"/>
</dbReference>
<feature type="active site" description="Schiff-base intermediate with substrate; via pyruvic acid" evidence="9 10">
    <location>
        <position position="25"/>
    </location>
</feature>
<name>N1VXQ7_9LEPT</name>
<dbReference type="GO" id="GO:0004068">
    <property type="term" value="F:aspartate 1-decarboxylase activity"/>
    <property type="evidence" value="ECO:0007669"/>
    <property type="project" value="UniProtKB-UniRule"/>
</dbReference>
<evidence type="ECO:0000256" key="11">
    <source>
        <dbReference type="PIRSR" id="PIRSR006246-2"/>
    </source>
</evidence>
<keyword evidence="3 9" id="KW-0210">Decarboxylase</keyword>
<comment type="pathway">
    <text evidence="9">Cofactor biosynthesis; (R)-pantothenate biosynthesis; beta-alanine from L-aspartate: step 1/1.</text>
</comment>
<dbReference type="RefSeq" id="WP_002975457.1">
    <property type="nucleotide sequence ID" value="NZ_AOGW02000018.1"/>
</dbReference>
<dbReference type="AlphaFoldDB" id="N1VXQ7"/>
<dbReference type="InterPro" id="IPR003190">
    <property type="entry name" value="Asp_decarbox"/>
</dbReference>
<dbReference type="OrthoDB" id="9803983at2"/>
<keyword evidence="2 9" id="KW-0566">Pantothenate biosynthesis</keyword>
<evidence type="ECO:0000313" key="14">
    <source>
        <dbReference type="EMBL" id="EMY60211.1"/>
    </source>
</evidence>
<dbReference type="SUPFAM" id="SSF50692">
    <property type="entry name" value="ADC-like"/>
    <property type="match status" value="1"/>
</dbReference>
<evidence type="ECO:0000256" key="4">
    <source>
        <dbReference type="ARBA" id="ARBA00022813"/>
    </source>
</evidence>
<comment type="PTM">
    <text evidence="9 12">Is synthesized initially as an inactive proenzyme, which is activated by self-cleavage at a specific serine bond to produce a beta-subunit with a hydroxyl group at its C-terminus and an alpha-subunit with a pyruvoyl group at its N-terminus.</text>
</comment>
<keyword evidence="8 9" id="KW-0670">Pyruvate</keyword>
<keyword evidence="15" id="KW-1185">Reference proteome</keyword>
<dbReference type="GO" id="GO:0005829">
    <property type="term" value="C:cytosol"/>
    <property type="evidence" value="ECO:0007669"/>
    <property type="project" value="TreeGrafter"/>
</dbReference>
<comment type="function">
    <text evidence="9">Catalyzes the pyruvoyl-dependent decarboxylation of aspartate to produce beta-alanine.</text>
</comment>
<evidence type="ECO:0000256" key="12">
    <source>
        <dbReference type="PIRSR" id="PIRSR006246-3"/>
    </source>
</evidence>
<accession>N1VXQ7</accession>
<keyword evidence="1 9" id="KW-0963">Cytoplasm</keyword>
<keyword evidence="7 9" id="KW-0704">Schiff base</keyword>
<feature type="binding site" evidence="9 11">
    <location>
        <position position="57"/>
    </location>
    <ligand>
        <name>substrate</name>
    </ligand>
</feature>
<keyword evidence="6 9" id="KW-0456">Lyase</keyword>
<comment type="caution">
    <text evidence="14">The sequence shown here is derived from an EMBL/GenBank/DDBJ whole genome shotgun (WGS) entry which is preliminary data.</text>
</comment>
<dbReference type="Proteomes" id="UP000012371">
    <property type="component" value="Unassembled WGS sequence"/>
</dbReference>
<evidence type="ECO:0000256" key="6">
    <source>
        <dbReference type="ARBA" id="ARBA00023239"/>
    </source>
</evidence>
<dbReference type="GO" id="GO:0006523">
    <property type="term" value="P:alanine biosynthetic process"/>
    <property type="evidence" value="ECO:0007669"/>
    <property type="project" value="InterPro"/>
</dbReference>
<dbReference type="Gene3D" id="2.40.40.20">
    <property type="match status" value="1"/>
</dbReference>
<dbReference type="PANTHER" id="PTHR21012">
    <property type="entry name" value="ASPARTATE 1-DECARBOXYLASE"/>
    <property type="match status" value="1"/>
</dbReference>
<proteinExistence type="inferred from homology"/>
<dbReference type="STRING" id="1257025.LEP1GSC203_1019"/>
<feature type="chain" id="PRO_5011838978" description="Aspartate 1-decarboxylase alpha chain" evidence="9 13">
    <location>
        <begin position="25"/>
        <end position="118"/>
    </location>
</feature>
<evidence type="ECO:0000256" key="8">
    <source>
        <dbReference type="ARBA" id="ARBA00023317"/>
    </source>
</evidence>
<evidence type="ECO:0000256" key="13">
    <source>
        <dbReference type="PIRSR" id="PIRSR006246-5"/>
    </source>
</evidence>
<comment type="subcellular location">
    <subcellularLocation>
        <location evidence="9">Cytoplasm</location>
    </subcellularLocation>
</comment>
<comment type="cofactor">
    <cofactor evidence="9 10">
        <name>pyruvate</name>
        <dbReference type="ChEBI" id="CHEBI:15361"/>
    </cofactor>
    <text evidence="9 10">Binds 1 pyruvoyl group covalently per subunit.</text>
</comment>
<dbReference type="CDD" id="cd06919">
    <property type="entry name" value="Asp_decarbox"/>
    <property type="match status" value="1"/>
</dbReference>
<gene>
    <name evidence="9 14" type="primary">panD</name>
    <name evidence="14" type="ORF">LEP1GSC203_1019</name>
</gene>
<evidence type="ECO:0000256" key="10">
    <source>
        <dbReference type="PIRSR" id="PIRSR006246-1"/>
    </source>
</evidence>
<evidence type="ECO:0000256" key="7">
    <source>
        <dbReference type="ARBA" id="ARBA00023270"/>
    </source>
</evidence>
<feature type="active site" description="Proton donor" evidence="9 10">
    <location>
        <position position="58"/>
    </location>
</feature>
<organism evidence="14 15">
    <name type="scientific">Leptospira terpstrae serovar Hualin str. LT 11-33 = ATCC 700639</name>
    <dbReference type="NCBI Taxonomy" id="1257025"/>
    <lineage>
        <taxon>Bacteria</taxon>
        <taxon>Pseudomonadati</taxon>
        <taxon>Spirochaetota</taxon>
        <taxon>Spirochaetia</taxon>
        <taxon>Leptospirales</taxon>
        <taxon>Leptospiraceae</taxon>
        <taxon>Leptospira</taxon>
    </lineage>
</organism>
<dbReference type="InterPro" id="IPR009010">
    <property type="entry name" value="Asp_de-COase-like_dom_sf"/>
</dbReference>
<keyword evidence="5 9" id="KW-0865">Zymogen</keyword>
<dbReference type="EC" id="4.1.1.11" evidence="9"/>
<keyword evidence="4 9" id="KW-0068">Autocatalytic cleavage</keyword>
<evidence type="ECO:0000256" key="9">
    <source>
        <dbReference type="HAMAP-Rule" id="MF_00446"/>
    </source>
</evidence>
<feature type="chain" id="PRO_5011838980" description="Aspartate 1-decarboxylase beta chain" evidence="9 13">
    <location>
        <begin position="1"/>
        <end position="24"/>
    </location>
</feature>
<comment type="subunit">
    <text evidence="9">Heterooctamer of four alpha and four beta subunits.</text>
</comment>
<evidence type="ECO:0000256" key="3">
    <source>
        <dbReference type="ARBA" id="ARBA00022793"/>
    </source>
</evidence>
<evidence type="ECO:0000256" key="5">
    <source>
        <dbReference type="ARBA" id="ARBA00023145"/>
    </source>
</evidence>
<dbReference type="PIRSF" id="PIRSF006246">
    <property type="entry name" value="Asp_decarbox"/>
    <property type="match status" value="1"/>
</dbReference>
<dbReference type="PANTHER" id="PTHR21012:SF0">
    <property type="entry name" value="ASPARTATE 1-DECARBOXYLASE"/>
    <property type="match status" value="1"/>
</dbReference>
<dbReference type="NCBIfam" id="TIGR00223">
    <property type="entry name" value="panD"/>
    <property type="match status" value="1"/>
</dbReference>
<evidence type="ECO:0000256" key="1">
    <source>
        <dbReference type="ARBA" id="ARBA00022490"/>
    </source>
</evidence>
<evidence type="ECO:0000256" key="2">
    <source>
        <dbReference type="ARBA" id="ARBA00022655"/>
    </source>
</evidence>
<dbReference type="EMBL" id="AOGW02000018">
    <property type="protein sequence ID" value="EMY60211.1"/>
    <property type="molecule type" value="Genomic_DNA"/>
</dbReference>
<comment type="catalytic activity">
    <reaction evidence="9">
        <text>L-aspartate + H(+) = beta-alanine + CO2</text>
        <dbReference type="Rhea" id="RHEA:19497"/>
        <dbReference type="ChEBI" id="CHEBI:15378"/>
        <dbReference type="ChEBI" id="CHEBI:16526"/>
        <dbReference type="ChEBI" id="CHEBI:29991"/>
        <dbReference type="ChEBI" id="CHEBI:57966"/>
        <dbReference type="EC" id="4.1.1.11"/>
    </reaction>
</comment>
<feature type="binding site" evidence="9 11">
    <location>
        <begin position="73"/>
        <end position="75"/>
    </location>
    <ligand>
        <name>substrate</name>
    </ligand>
</feature>
<comment type="similarity">
    <text evidence="9">Belongs to the PanD family.</text>
</comment>
<evidence type="ECO:0000313" key="15">
    <source>
        <dbReference type="Proteomes" id="UP000012371"/>
    </source>
</evidence>
<reference evidence="14" key="1">
    <citation type="submission" date="2013-03" db="EMBL/GenBank/DDBJ databases">
        <authorList>
            <person name="Harkins D.M."/>
            <person name="Durkin A.S."/>
            <person name="Brinkac L.M."/>
            <person name="Haft D.H."/>
            <person name="Selengut J.D."/>
            <person name="Sanka R."/>
            <person name="DePew J."/>
            <person name="Purushe J."/>
            <person name="Hartskeerl R.A."/>
            <person name="Ahmed A."/>
            <person name="van der Linden H."/>
            <person name="Goris M.G.A."/>
            <person name="Vinetz J.M."/>
            <person name="Sutton G.G."/>
            <person name="Nierman W.C."/>
            <person name="Fouts D.E."/>
        </authorList>
    </citation>
    <scope>NUCLEOTIDE SEQUENCE [LARGE SCALE GENOMIC DNA]</scope>
    <source>
        <strain evidence="14">LT 11-33</strain>
    </source>
</reference>
<protein>
    <recommendedName>
        <fullName evidence="9">Aspartate 1-decarboxylase</fullName>
        <ecNumber evidence="9">4.1.1.11</ecNumber>
    </recommendedName>
    <alternativeName>
        <fullName evidence="9">Aspartate alpha-decarboxylase</fullName>
    </alternativeName>
    <component>
        <recommendedName>
            <fullName evidence="9">Aspartate 1-decarboxylase beta chain</fullName>
        </recommendedName>
    </component>
    <component>
        <recommendedName>
            <fullName evidence="9">Aspartate 1-decarboxylase alpha chain</fullName>
        </recommendedName>
    </component>
</protein>
<dbReference type="GO" id="GO:0015940">
    <property type="term" value="P:pantothenate biosynthetic process"/>
    <property type="evidence" value="ECO:0007669"/>
    <property type="project" value="UniProtKB-UniRule"/>
</dbReference>